<dbReference type="Proteomes" id="UP000215914">
    <property type="component" value="Chromosome 16"/>
</dbReference>
<dbReference type="InParanoid" id="A0A251RV04"/>
<evidence type="ECO:0000313" key="1">
    <source>
        <dbReference type="EMBL" id="OTF90300.1"/>
    </source>
</evidence>
<protein>
    <submittedName>
        <fullName evidence="1">Uncharacterized protein</fullName>
    </submittedName>
</protein>
<accession>A0A251RV04</accession>
<dbReference type="EMBL" id="CM007905">
    <property type="protein sequence ID" value="OTF90300.1"/>
    <property type="molecule type" value="Genomic_DNA"/>
</dbReference>
<name>A0A251RV04_HELAN</name>
<proteinExistence type="predicted"/>
<organism evidence="1 2">
    <name type="scientific">Helianthus annuus</name>
    <name type="common">Common sunflower</name>
    <dbReference type="NCBI Taxonomy" id="4232"/>
    <lineage>
        <taxon>Eukaryota</taxon>
        <taxon>Viridiplantae</taxon>
        <taxon>Streptophyta</taxon>
        <taxon>Embryophyta</taxon>
        <taxon>Tracheophyta</taxon>
        <taxon>Spermatophyta</taxon>
        <taxon>Magnoliopsida</taxon>
        <taxon>eudicotyledons</taxon>
        <taxon>Gunneridae</taxon>
        <taxon>Pentapetalae</taxon>
        <taxon>asterids</taxon>
        <taxon>campanulids</taxon>
        <taxon>Asterales</taxon>
        <taxon>Asteraceae</taxon>
        <taxon>Asteroideae</taxon>
        <taxon>Heliantheae alliance</taxon>
        <taxon>Heliantheae</taxon>
        <taxon>Helianthus</taxon>
    </lineage>
</organism>
<gene>
    <name evidence="1" type="ORF">HannXRQ_Chr16g0498131</name>
</gene>
<keyword evidence="2" id="KW-1185">Reference proteome</keyword>
<dbReference type="AlphaFoldDB" id="A0A251RV04"/>
<sequence length="53" mass="5943">MGLSLGLMALFGLSLPTKRWQGRRVRQTELKADGAFAIPEHTYSELMQVVIPK</sequence>
<evidence type="ECO:0000313" key="2">
    <source>
        <dbReference type="Proteomes" id="UP000215914"/>
    </source>
</evidence>
<reference evidence="2" key="1">
    <citation type="journal article" date="2017" name="Nature">
        <title>The sunflower genome provides insights into oil metabolism, flowering and Asterid evolution.</title>
        <authorList>
            <person name="Badouin H."/>
            <person name="Gouzy J."/>
            <person name="Grassa C.J."/>
            <person name="Murat F."/>
            <person name="Staton S.E."/>
            <person name="Cottret L."/>
            <person name="Lelandais-Briere C."/>
            <person name="Owens G.L."/>
            <person name="Carrere S."/>
            <person name="Mayjonade B."/>
            <person name="Legrand L."/>
            <person name="Gill N."/>
            <person name="Kane N.C."/>
            <person name="Bowers J.E."/>
            <person name="Hubner S."/>
            <person name="Bellec A."/>
            <person name="Berard A."/>
            <person name="Berges H."/>
            <person name="Blanchet N."/>
            <person name="Boniface M.C."/>
            <person name="Brunel D."/>
            <person name="Catrice O."/>
            <person name="Chaidir N."/>
            <person name="Claudel C."/>
            <person name="Donnadieu C."/>
            <person name="Faraut T."/>
            <person name="Fievet G."/>
            <person name="Helmstetter N."/>
            <person name="King M."/>
            <person name="Knapp S.J."/>
            <person name="Lai Z."/>
            <person name="Le Paslier M.C."/>
            <person name="Lippi Y."/>
            <person name="Lorenzon L."/>
            <person name="Mandel J.R."/>
            <person name="Marage G."/>
            <person name="Marchand G."/>
            <person name="Marquand E."/>
            <person name="Bret-Mestries E."/>
            <person name="Morien E."/>
            <person name="Nambeesan S."/>
            <person name="Nguyen T."/>
            <person name="Pegot-Espagnet P."/>
            <person name="Pouilly N."/>
            <person name="Raftis F."/>
            <person name="Sallet E."/>
            <person name="Schiex T."/>
            <person name="Thomas J."/>
            <person name="Vandecasteele C."/>
            <person name="Vares D."/>
            <person name="Vear F."/>
            <person name="Vautrin S."/>
            <person name="Crespi M."/>
            <person name="Mangin B."/>
            <person name="Burke J.M."/>
            <person name="Salse J."/>
            <person name="Munos S."/>
            <person name="Vincourt P."/>
            <person name="Rieseberg L.H."/>
            <person name="Langlade N.B."/>
        </authorList>
    </citation>
    <scope>NUCLEOTIDE SEQUENCE [LARGE SCALE GENOMIC DNA]</scope>
    <source>
        <strain evidence="2">cv. SF193</strain>
    </source>
</reference>